<evidence type="ECO:0000313" key="2">
    <source>
        <dbReference type="Proteomes" id="UP001230649"/>
    </source>
</evidence>
<dbReference type="EMBL" id="JASBWS010000117">
    <property type="protein sequence ID" value="KAJ9096125.1"/>
    <property type="molecule type" value="Genomic_DNA"/>
</dbReference>
<evidence type="ECO:0000313" key="1">
    <source>
        <dbReference type="EMBL" id="KAJ9096125.1"/>
    </source>
</evidence>
<accession>A0ACC2VAJ6</accession>
<organism evidence="1 2">
    <name type="scientific">Naganishia adeliensis</name>
    <dbReference type="NCBI Taxonomy" id="92952"/>
    <lineage>
        <taxon>Eukaryota</taxon>
        <taxon>Fungi</taxon>
        <taxon>Dikarya</taxon>
        <taxon>Basidiomycota</taxon>
        <taxon>Agaricomycotina</taxon>
        <taxon>Tremellomycetes</taxon>
        <taxon>Filobasidiales</taxon>
        <taxon>Filobasidiaceae</taxon>
        <taxon>Naganishia</taxon>
    </lineage>
</organism>
<protein>
    <submittedName>
        <fullName evidence="1">Uncharacterized protein</fullName>
    </submittedName>
</protein>
<reference evidence="1" key="1">
    <citation type="submission" date="2023-04" db="EMBL/GenBank/DDBJ databases">
        <title>Draft Genome sequencing of Naganishia species isolated from polar environments using Oxford Nanopore Technology.</title>
        <authorList>
            <person name="Leo P."/>
            <person name="Venkateswaran K."/>
        </authorList>
    </citation>
    <scope>NUCLEOTIDE SEQUENCE</scope>
    <source>
        <strain evidence="1">MNA-CCFEE 5262</strain>
    </source>
</reference>
<sequence length="544" mass="60102">MHLKYSLAVLPVLVGIYLAGAAIGVVKLRDNRQYDSWKTDLVGLGIRDGDGNPVDHTTLFSIASNTKLFTAINVGLAIANETTNPAPRLKWETKLKDIFPEWKLMDPVASGLTDMEDLLTEFRRAWQYNNIPYRIASAIPETLYGTAFTEYTHEHILQKLGMNDTYLDEDLHVATRTGRRSQGFARKDQEVAACAEDEARHGFSDECLGTKVNIGHFDPSLEKAAGHWGIVSSVKDMSTWLQVLLLRGRSPHTNETIIPESVIEMTSTPHSIPVENPLFDFPELGKITYGLGQQMNTYRGHRVIEHVGTMPGQVSRILRLPDLGIGVVVMVNDHELGFLFAMIASWGIMDHMLGLKPINWERRMKPLLTQGMLPSAPRRQLALETPSEIPNANFQGIYHNPAYGNLVLCAAPLPSSIGIPPSSKVDVKCRQIMSNHPFSARQLSAPATYVGHYEGPDTMYLRFSHVNASRYSASLGQVFPQTGEKLPSTYGTWDAVISPDGIAYDGNPWGAPTGQLTGLAAMGLDSGGLRRIAEVWFDKMPAQL</sequence>
<name>A0ACC2VAJ6_9TREE</name>
<gene>
    <name evidence="1" type="ORF">QFC20_006500</name>
</gene>
<dbReference type="Proteomes" id="UP001230649">
    <property type="component" value="Unassembled WGS sequence"/>
</dbReference>
<comment type="caution">
    <text evidence="1">The sequence shown here is derived from an EMBL/GenBank/DDBJ whole genome shotgun (WGS) entry which is preliminary data.</text>
</comment>
<proteinExistence type="predicted"/>
<keyword evidence="2" id="KW-1185">Reference proteome</keyword>